<dbReference type="EMBL" id="OE840049">
    <property type="protein sequence ID" value="CAD7589362.1"/>
    <property type="molecule type" value="Genomic_DNA"/>
</dbReference>
<evidence type="ECO:0000256" key="2">
    <source>
        <dbReference type="ARBA" id="ARBA00009045"/>
    </source>
</evidence>
<evidence type="ECO:0000313" key="10">
    <source>
        <dbReference type="EMBL" id="CAD7589362.1"/>
    </source>
</evidence>
<name>A0A7R9JUS6_TIMGE</name>
<keyword evidence="6 8" id="KW-1133">Transmembrane helix</keyword>
<dbReference type="FunFam" id="1.20.1540.10:FF:000008">
    <property type="entry name" value="RHOMBOID-like protein 13"/>
    <property type="match status" value="1"/>
</dbReference>
<dbReference type="SUPFAM" id="SSF144091">
    <property type="entry name" value="Rhomboid-like"/>
    <property type="match status" value="1"/>
</dbReference>
<sequence>MPRNRRRNQGFEMGVILLLMELTNVGFQNIPIVTLSTIVGQTLLYMGIFKPPWRKWDICISAESILKEHDYKRLFVSPVEHGDDLHLYYNMISFLVKGRSLETRYGSPNFALLLAILTTLTSFMYVGLGRLCMEVFQDQYYMKSCAIGFSGVIFALKVVTSKEEPQGMSNIGGVLLPVRYAAWAELVLIHILVPRASFMGHLAGILAGLLYTSTPLGDIIDNFLPTITAETMDIECNRYLESGGHGNEVCAERASCNEEKQD</sequence>
<dbReference type="Gene3D" id="1.20.1540.10">
    <property type="entry name" value="Rhomboid-like"/>
    <property type="match status" value="1"/>
</dbReference>
<evidence type="ECO:0000256" key="6">
    <source>
        <dbReference type="ARBA" id="ARBA00022989"/>
    </source>
</evidence>
<evidence type="ECO:0000256" key="4">
    <source>
        <dbReference type="ARBA" id="ARBA00022692"/>
    </source>
</evidence>
<keyword evidence="4 8" id="KW-0812">Transmembrane</keyword>
<dbReference type="GO" id="GO:0004252">
    <property type="term" value="F:serine-type endopeptidase activity"/>
    <property type="evidence" value="ECO:0007669"/>
    <property type="project" value="InterPro"/>
</dbReference>
<dbReference type="GO" id="GO:0016020">
    <property type="term" value="C:membrane"/>
    <property type="evidence" value="ECO:0007669"/>
    <property type="project" value="UniProtKB-SubCell"/>
</dbReference>
<evidence type="ECO:0000256" key="3">
    <source>
        <dbReference type="ARBA" id="ARBA00022670"/>
    </source>
</evidence>
<organism evidence="10">
    <name type="scientific">Timema genevievae</name>
    <name type="common">Walking stick</name>
    <dbReference type="NCBI Taxonomy" id="629358"/>
    <lineage>
        <taxon>Eukaryota</taxon>
        <taxon>Metazoa</taxon>
        <taxon>Ecdysozoa</taxon>
        <taxon>Arthropoda</taxon>
        <taxon>Hexapoda</taxon>
        <taxon>Insecta</taxon>
        <taxon>Pterygota</taxon>
        <taxon>Neoptera</taxon>
        <taxon>Polyneoptera</taxon>
        <taxon>Phasmatodea</taxon>
        <taxon>Timematodea</taxon>
        <taxon>Timematoidea</taxon>
        <taxon>Timematidae</taxon>
        <taxon>Timema</taxon>
    </lineage>
</organism>
<keyword evidence="5" id="KW-0378">Hydrolase</keyword>
<evidence type="ECO:0000259" key="9">
    <source>
        <dbReference type="Pfam" id="PF01694"/>
    </source>
</evidence>
<keyword evidence="7 8" id="KW-0472">Membrane</keyword>
<gene>
    <name evidence="10" type="ORF">TGEB3V08_LOCUS3322</name>
</gene>
<dbReference type="InterPro" id="IPR022764">
    <property type="entry name" value="Peptidase_S54_rhomboid_dom"/>
</dbReference>
<dbReference type="InterPro" id="IPR035952">
    <property type="entry name" value="Rhomboid-like_sf"/>
</dbReference>
<evidence type="ECO:0000256" key="7">
    <source>
        <dbReference type="ARBA" id="ARBA00023136"/>
    </source>
</evidence>
<feature type="transmembrane region" description="Helical" evidence="8">
    <location>
        <begin position="110"/>
        <end position="128"/>
    </location>
</feature>
<dbReference type="AlphaFoldDB" id="A0A7R9JUS6"/>
<feature type="domain" description="Peptidase S54 rhomboid" evidence="9">
    <location>
        <begin position="70"/>
        <end position="212"/>
    </location>
</feature>
<reference evidence="10" key="1">
    <citation type="submission" date="2020-11" db="EMBL/GenBank/DDBJ databases">
        <authorList>
            <person name="Tran Van P."/>
        </authorList>
    </citation>
    <scope>NUCLEOTIDE SEQUENCE</scope>
</reference>
<evidence type="ECO:0000256" key="8">
    <source>
        <dbReference type="SAM" id="Phobius"/>
    </source>
</evidence>
<keyword evidence="3" id="KW-0645">Protease</keyword>
<protein>
    <recommendedName>
        <fullName evidence="9">Peptidase S54 rhomboid domain-containing protein</fullName>
    </recommendedName>
</protein>
<accession>A0A7R9JUS6</accession>
<proteinExistence type="inferred from homology"/>
<comment type="subcellular location">
    <subcellularLocation>
        <location evidence="1">Membrane</location>
        <topology evidence="1">Multi-pass membrane protein</topology>
    </subcellularLocation>
</comment>
<dbReference type="GO" id="GO:0006508">
    <property type="term" value="P:proteolysis"/>
    <property type="evidence" value="ECO:0007669"/>
    <property type="project" value="UniProtKB-KW"/>
</dbReference>
<comment type="similarity">
    <text evidence="2">Belongs to the peptidase S54 family.</text>
</comment>
<dbReference type="Pfam" id="PF01694">
    <property type="entry name" value="Rhomboid"/>
    <property type="match status" value="1"/>
</dbReference>
<dbReference type="PANTHER" id="PTHR43066:SF1">
    <property type="entry name" value="RHOMBOID PROTEIN 2"/>
    <property type="match status" value="1"/>
</dbReference>
<evidence type="ECO:0000256" key="1">
    <source>
        <dbReference type="ARBA" id="ARBA00004141"/>
    </source>
</evidence>
<evidence type="ECO:0000256" key="5">
    <source>
        <dbReference type="ARBA" id="ARBA00022801"/>
    </source>
</evidence>
<dbReference type="PANTHER" id="PTHR43066">
    <property type="entry name" value="RHOMBOID-RELATED PROTEIN"/>
    <property type="match status" value="1"/>
</dbReference>